<feature type="domain" description="Ion transport" evidence="7">
    <location>
        <begin position="84"/>
        <end position="169"/>
    </location>
</feature>
<keyword evidence="3" id="KW-0677">Repeat</keyword>
<evidence type="ECO:0000313" key="8">
    <source>
        <dbReference type="Proteomes" id="UP000887564"/>
    </source>
</evidence>
<dbReference type="PANTHER" id="PTHR10582:SF22">
    <property type="entry name" value="ION TRANSPORT DOMAIN-CONTAINING PROTEIN"/>
    <property type="match status" value="1"/>
</dbReference>
<feature type="transmembrane region" description="Helical" evidence="6">
    <location>
        <begin position="103"/>
        <end position="121"/>
    </location>
</feature>
<dbReference type="GO" id="GO:0005886">
    <property type="term" value="C:plasma membrane"/>
    <property type="evidence" value="ECO:0007669"/>
    <property type="project" value="TreeGrafter"/>
</dbReference>
<dbReference type="InterPro" id="IPR005821">
    <property type="entry name" value="Ion_trans_dom"/>
</dbReference>
<evidence type="ECO:0000256" key="3">
    <source>
        <dbReference type="ARBA" id="ARBA00022737"/>
    </source>
</evidence>
<proteinExistence type="predicted"/>
<evidence type="ECO:0000313" key="9">
    <source>
        <dbReference type="WBParaSite" id="PEQ_0001206301-mRNA-1"/>
    </source>
</evidence>
<dbReference type="Proteomes" id="UP000887564">
    <property type="component" value="Unplaced"/>
</dbReference>
<comment type="subcellular location">
    <subcellularLocation>
        <location evidence="1">Membrane</location>
        <topology evidence="1">Multi-pass membrane protein</topology>
    </subcellularLocation>
</comment>
<dbReference type="AlphaFoldDB" id="A0A914S0G2"/>
<evidence type="ECO:0000256" key="1">
    <source>
        <dbReference type="ARBA" id="ARBA00004141"/>
    </source>
</evidence>
<dbReference type="WBParaSite" id="PEQ_0001206301-mRNA-1">
    <property type="protein sequence ID" value="PEQ_0001206301-mRNA-1"/>
    <property type="gene ID" value="PEQ_0001206301"/>
</dbReference>
<evidence type="ECO:0000256" key="5">
    <source>
        <dbReference type="ARBA" id="ARBA00023136"/>
    </source>
</evidence>
<dbReference type="PANTHER" id="PTHR10582">
    <property type="entry name" value="TRANSIENT RECEPTOR POTENTIAL ION CHANNEL PROTEIN"/>
    <property type="match status" value="1"/>
</dbReference>
<reference evidence="9" key="1">
    <citation type="submission" date="2022-11" db="UniProtKB">
        <authorList>
            <consortium name="WormBaseParasite"/>
        </authorList>
    </citation>
    <scope>IDENTIFICATION</scope>
</reference>
<name>A0A914S0G2_PAREQ</name>
<organism evidence="8 9">
    <name type="scientific">Parascaris equorum</name>
    <name type="common">Equine roundworm</name>
    <dbReference type="NCBI Taxonomy" id="6256"/>
    <lineage>
        <taxon>Eukaryota</taxon>
        <taxon>Metazoa</taxon>
        <taxon>Ecdysozoa</taxon>
        <taxon>Nematoda</taxon>
        <taxon>Chromadorea</taxon>
        <taxon>Rhabditida</taxon>
        <taxon>Spirurina</taxon>
        <taxon>Ascaridomorpha</taxon>
        <taxon>Ascaridoidea</taxon>
        <taxon>Ascarididae</taxon>
        <taxon>Parascaris</taxon>
    </lineage>
</organism>
<dbReference type="GO" id="GO:0005262">
    <property type="term" value="F:calcium channel activity"/>
    <property type="evidence" value="ECO:0007669"/>
    <property type="project" value="TreeGrafter"/>
</dbReference>
<dbReference type="InterPro" id="IPR024862">
    <property type="entry name" value="TRPV"/>
</dbReference>
<keyword evidence="4 6" id="KW-1133">Transmembrane helix</keyword>
<sequence length="281" mass="31747">MGKGQADACETGRFSGLLLFPETVFLAAGKVINALRIWLENLRTTKKQGHAKIWNILQLHVSASHCVRTRAFFVMFIGCEREHQRLLANNGTSKFENILVDPFESFMIMFIMSVGEFALFYNTLNDCRSSLVPLGKVMFLIYELLVTVMLLNLLIAMMTRTYEKISETQKEWKRQWAQVILLLEQSLRPHDRLIAMLKYSSPIRSDKAHRSFVVRQRVQASISPTFLSPPIPPFIPSPASCSVHLTPSDRLGDLSRNTVLGKTLAANGTEGAKNSDLKTFL</sequence>
<evidence type="ECO:0000256" key="2">
    <source>
        <dbReference type="ARBA" id="ARBA00022692"/>
    </source>
</evidence>
<evidence type="ECO:0000256" key="4">
    <source>
        <dbReference type="ARBA" id="ARBA00022989"/>
    </source>
</evidence>
<dbReference type="Pfam" id="PF00520">
    <property type="entry name" value="Ion_trans"/>
    <property type="match status" value="1"/>
</dbReference>
<feature type="transmembrane region" description="Helical" evidence="6">
    <location>
        <begin position="133"/>
        <end position="155"/>
    </location>
</feature>
<evidence type="ECO:0000259" key="7">
    <source>
        <dbReference type="Pfam" id="PF00520"/>
    </source>
</evidence>
<dbReference type="GO" id="GO:0098703">
    <property type="term" value="P:calcium ion import across plasma membrane"/>
    <property type="evidence" value="ECO:0007669"/>
    <property type="project" value="TreeGrafter"/>
</dbReference>
<evidence type="ECO:0000256" key="6">
    <source>
        <dbReference type="SAM" id="Phobius"/>
    </source>
</evidence>
<keyword evidence="8" id="KW-1185">Reference proteome</keyword>
<accession>A0A914S0G2</accession>
<protein>
    <submittedName>
        <fullName evidence="9">Ion transport domain-containing protein</fullName>
    </submittedName>
</protein>
<keyword evidence="2 6" id="KW-0812">Transmembrane</keyword>
<keyword evidence="5 6" id="KW-0472">Membrane</keyword>